<organism evidence="9 10">
    <name type="scientific">Aspergillus nanangensis</name>
    <dbReference type="NCBI Taxonomy" id="2582783"/>
    <lineage>
        <taxon>Eukaryota</taxon>
        <taxon>Fungi</taxon>
        <taxon>Dikarya</taxon>
        <taxon>Ascomycota</taxon>
        <taxon>Pezizomycotina</taxon>
        <taxon>Eurotiomycetes</taxon>
        <taxon>Eurotiomycetidae</taxon>
        <taxon>Eurotiales</taxon>
        <taxon>Aspergillaceae</taxon>
        <taxon>Aspergillus</taxon>
        <taxon>Aspergillus subgen. Circumdati</taxon>
    </lineage>
</organism>
<name>A0AAD4GMN6_ASPNN</name>
<feature type="domain" description="GPI inositol-deacylase winged helix" evidence="7">
    <location>
        <begin position="239"/>
        <end position="339"/>
    </location>
</feature>
<dbReference type="GO" id="GO:0008270">
    <property type="term" value="F:zinc ion binding"/>
    <property type="evidence" value="ECO:0007669"/>
    <property type="project" value="UniProtKB-KW"/>
</dbReference>
<feature type="repeat" description="ANK" evidence="6">
    <location>
        <begin position="635"/>
        <end position="667"/>
    </location>
</feature>
<keyword evidence="5 6" id="KW-0040">ANK repeat</keyword>
<keyword evidence="3" id="KW-0863">Zinc-finger</keyword>
<feature type="repeat" description="ANK" evidence="6">
    <location>
        <begin position="800"/>
        <end position="832"/>
    </location>
</feature>
<evidence type="ECO:0000256" key="2">
    <source>
        <dbReference type="ARBA" id="ARBA00022737"/>
    </source>
</evidence>
<dbReference type="Gene3D" id="3.30.60.90">
    <property type="match status" value="1"/>
</dbReference>
<dbReference type="EMBL" id="VCAU01000278">
    <property type="protein sequence ID" value="KAF9882597.1"/>
    <property type="molecule type" value="Genomic_DNA"/>
</dbReference>
<feature type="repeat" description="ANK" evidence="6">
    <location>
        <begin position="767"/>
        <end position="799"/>
    </location>
</feature>
<dbReference type="SUPFAM" id="SSF48403">
    <property type="entry name" value="Ankyrin repeat"/>
    <property type="match status" value="1"/>
</dbReference>
<evidence type="ECO:0000256" key="4">
    <source>
        <dbReference type="ARBA" id="ARBA00022833"/>
    </source>
</evidence>
<evidence type="ECO:0000259" key="7">
    <source>
        <dbReference type="Pfam" id="PF22939"/>
    </source>
</evidence>
<dbReference type="InterPro" id="IPR036770">
    <property type="entry name" value="Ankyrin_rpt-contain_sf"/>
</dbReference>
<dbReference type="Gene3D" id="1.25.40.20">
    <property type="entry name" value="Ankyrin repeat-containing domain"/>
    <property type="match status" value="3"/>
</dbReference>
<keyword evidence="1" id="KW-0479">Metal-binding</keyword>
<keyword evidence="4" id="KW-0862">Zinc</keyword>
<evidence type="ECO:0000256" key="1">
    <source>
        <dbReference type="ARBA" id="ARBA00022723"/>
    </source>
</evidence>
<evidence type="ECO:0000313" key="10">
    <source>
        <dbReference type="Proteomes" id="UP001194746"/>
    </source>
</evidence>
<protein>
    <submittedName>
        <fullName evidence="9">Uncharacterized protein</fullName>
    </submittedName>
</protein>
<sequence length="1063" mass="118592">MNVPEQCVYYFFCSGANDVQKDPTSILRSWLLQATKQNEACFDLVLRHLNSRGTSTATYLDLWEVLLKAVSQGSNQVLVVDGLDECPRSMPDRIKLDQNRETFVERLLNTVLKTKTRLLIVCRGEDDIKSQLHNRHLRSKFVSELALTKEEVASDITRFAEHVVSQKLPKRPLEFRHNLSTQIADKSDGMFLLIRLQSDGLRPLKTKGQLQRVVNEMPGDLIHVYERNWEEINRAAPSERQRVTAVLRWITFARRPLTLAELVEAVCLFDTSEDGPQYDELPELLNNEYVESEMFRLCSSFVELRTTGSNTSFGSQTVNLIHFSVKEFLSRVNSDAPFADNALQNQHLTRACLQYLRHDDSWIGTADTEDDNVDPPFRAYAVSTWFEHAHSCTEFSGEILSELKSFFSGKNQNWEKWQRSYKSVEDAEKMSTKEDYSPAGRVYYAALFGLNDIIDHLRNENFGIDGTGGYYHTALQATAAMGLMSTLTRLLELRVDVDIAGGQHGSALHAAIARNHLEVAMKLIEYGACLSITDKMGQTPIYIAAREGRQIIAQALFDKGEDITTPDKYGWTPLHSAAANGYLEVVRLLLQHDVDVTVVDNTGVSPLNFASYSGHLEVVRLLLQHNTDVTVADNGGATPLHSASDRGHLEVVRLLLQHNADVTVSDAHGWTPLNSAADNGHLEVIRLLLKYNADVTVANNGGATPLHSAAANNYLEVTRLLLEHNADVTVANNTGVTPLHSAAHGGHLEVDRLLLQHGADVTVANDDGWTPLHSAADSGHLQVVRLLLKHDADPTVPNIYGWSPLHTVAANACVDILNLLIISGADSNVKAADEATPLHIAVQHCQLDSIESLVRHIAVSESYDCYGRMPFHWACLHNHKDRPTKVHIPKDYPVITLANQHLHIKITIQKITAQLLPMRRQNSALLHVLGRSLLFLRDLSSASIAFNYAINIEQASGKHFHLMGCCGCRDVIRGVRYICFTCPQVSLCDACMANYRNLEKMHWCHDHEFLRIPSVEFALDQPNAAGDTYTTKFVEWVTKLSVQYSPCQVSKGELPAGVATTDN</sequence>
<evidence type="ECO:0000313" key="9">
    <source>
        <dbReference type="EMBL" id="KAF9882597.1"/>
    </source>
</evidence>
<dbReference type="AlphaFoldDB" id="A0AAD4GMN6"/>
<reference evidence="9" key="2">
    <citation type="submission" date="2020-02" db="EMBL/GenBank/DDBJ databases">
        <authorList>
            <person name="Gilchrist C.L.M."/>
            <person name="Chooi Y.-H."/>
        </authorList>
    </citation>
    <scope>NUCLEOTIDE SEQUENCE</scope>
    <source>
        <strain evidence="9">MST-FP2251</strain>
    </source>
</reference>
<dbReference type="PROSITE" id="PS50088">
    <property type="entry name" value="ANK_REPEAT"/>
    <property type="match status" value="10"/>
</dbReference>
<feature type="repeat" description="ANK" evidence="6">
    <location>
        <begin position="536"/>
        <end position="568"/>
    </location>
</feature>
<dbReference type="PANTHER" id="PTHR23206">
    <property type="entry name" value="MASK PROTEIN"/>
    <property type="match status" value="1"/>
</dbReference>
<feature type="repeat" description="ANK" evidence="6">
    <location>
        <begin position="602"/>
        <end position="634"/>
    </location>
</feature>
<evidence type="ECO:0000256" key="3">
    <source>
        <dbReference type="ARBA" id="ARBA00022771"/>
    </source>
</evidence>
<dbReference type="Pfam" id="PF24883">
    <property type="entry name" value="NPHP3_N"/>
    <property type="match status" value="1"/>
</dbReference>
<dbReference type="InterPro" id="IPR002110">
    <property type="entry name" value="Ankyrin_rpt"/>
</dbReference>
<feature type="repeat" description="ANK" evidence="6">
    <location>
        <begin position="569"/>
        <end position="601"/>
    </location>
</feature>
<dbReference type="Pfam" id="PF22939">
    <property type="entry name" value="WHD_GPIID"/>
    <property type="match status" value="1"/>
</dbReference>
<dbReference type="PROSITE" id="PS50297">
    <property type="entry name" value="ANK_REP_REGION"/>
    <property type="match status" value="10"/>
</dbReference>
<feature type="repeat" description="ANK" evidence="6">
    <location>
        <begin position="503"/>
        <end position="535"/>
    </location>
</feature>
<keyword evidence="2" id="KW-0677">Repeat</keyword>
<comment type="caution">
    <text evidence="9">The sequence shown here is derived from an EMBL/GenBank/DDBJ whole genome shotgun (WGS) entry which is preliminary data.</text>
</comment>
<keyword evidence="10" id="KW-1185">Reference proteome</keyword>
<feature type="repeat" description="ANK" evidence="6">
    <location>
        <begin position="734"/>
        <end position="766"/>
    </location>
</feature>
<dbReference type="InterPro" id="IPR054471">
    <property type="entry name" value="GPIID_WHD"/>
</dbReference>
<dbReference type="InterPro" id="IPR043145">
    <property type="entry name" value="Znf_ZZ_sf"/>
</dbReference>
<accession>A0AAD4GMN6</accession>
<evidence type="ECO:0000256" key="6">
    <source>
        <dbReference type="PROSITE-ProRule" id="PRU00023"/>
    </source>
</evidence>
<dbReference type="SMART" id="SM00248">
    <property type="entry name" value="ANK"/>
    <property type="match status" value="13"/>
</dbReference>
<dbReference type="SUPFAM" id="SSF57850">
    <property type="entry name" value="RING/U-box"/>
    <property type="match status" value="1"/>
</dbReference>
<reference evidence="9" key="1">
    <citation type="journal article" date="2019" name="Beilstein J. Org. Chem.">
        <title>Nanangenines: drimane sesquiterpenoids as the dominant metabolite cohort of a novel Australian fungus, Aspergillus nanangensis.</title>
        <authorList>
            <person name="Lacey H.J."/>
            <person name="Gilchrist C.L.M."/>
            <person name="Crombie A."/>
            <person name="Kalaitzis J.A."/>
            <person name="Vuong D."/>
            <person name="Rutledge P.J."/>
            <person name="Turner P."/>
            <person name="Pitt J.I."/>
            <person name="Lacey E."/>
            <person name="Chooi Y.H."/>
            <person name="Piggott A.M."/>
        </authorList>
    </citation>
    <scope>NUCLEOTIDE SEQUENCE</scope>
    <source>
        <strain evidence="9">MST-FP2251</strain>
    </source>
</reference>
<dbReference type="GO" id="GO:0005737">
    <property type="term" value="C:cytoplasm"/>
    <property type="evidence" value="ECO:0007669"/>
    <property type="project" value="TreeGrafter"/>
</dbReference>
<feature type="domain" description="Nephrocystin 3-like N-terminal" evidence="8">
    <location>
        <begin position="6"/>
        <end position="123"/>
    </location>
</feature>
<dbReference type="Proteomes" id="UP001194746">
    <property type="component" value="Unassembled WGS sequence"/>
</dbReference>
<dbReference type="Pfam" id="PF12796">
    <property type="entry name" value="Ank_2"/>
    <property type="match status" value="4"/>
</dbReference>
<evidence type="ECO:0000259" key="8">
    <source>
        <dbReference type="Pfam" id="PF24883"/>
    </source>
</evidence>
<evidence type="ECO:0000256" key="5">
    <source>
        <dbReference type="ARBA" id="ARBA00023043"/>
    </source>
</evidence>
<gene>
    <name evidence="9" type="ORF">FE257_006096</name>
</gene>
<dbReference type="InterPro" id="IPR056884">
    <property type="entry name" value="NPHP3-like_N"/>
</dbReference>
<feature type="repeat" description="ANK" evidence="6">
    <location>
        <begin position="668"/>
        <end position="700"/>
    </location>
</feature>
<proteinExistence type="predicted"/>
<dbReference type="InterPro" id="IPR051631">
    <property type="entry name" value="Ankyrin-KH/SAM_domain"/>
</dbReference>
<dbReference type="PANTHER" id="PTHR23206:SF7">
    <property type="entry name" value="PROTEIN KINASE DOMAIN-CONTAINING PROTEIN"/>
    <property type="match status" value="1"/>
</dbReference>
<dbReference type="PRINTS" id="PR01415">
    <property type="entry name" value="ANKYRIN"/>
</dbReference>
<feature type="repeat" description="ANK" evidence="6">
    <location>
        <begin position="701"/>
        <end position="733"/>
    </location>
</feature>